<dbReference type="InterPro" id="IPR001638">
    <property type="entry name" value="Solute-binding_3/MltF_N"/>
</dbReference>
<dbReference type="PANTHER" id="PTHR35936">
    <property type="entry name" value="MEMBRANE-BOUND LYTIC MUREIN TRANSGLYCOSYLASE F"/>
    <property type="match status" value="1"/>
</dbReference>
<reference evidence="4" key="2">
    <citation type="submission" date="2023-01" db="EMBL/GenBank/DDBJ databases">
        <authorList>
            <person name="Sun Q."/>
            <person name="Evtushenko L."/>
        </authorList>
    </citation>
    <scope>NUCLEOTIDE SEQUENCE</scope>
    <source>
        <strain evidence="4">VKM B-2789</strain>
    </source>
</reference>
<keyword evidence="1 2" id="KW-0732">Signal</keyword>
<accession>A0A9W6K1R9</accession>
<dbReference type="AlphaFoldDB" id="A0A9W6K1R9"/>
<feature type="domain" description="Solute-binding protein family 3/N-terminal" evidence="3">
    <location>
        <begin position="36"/>
        <end position="271"/>
    </location>
</feature>
<evidence type="ECO:0000259" key="3">
    <source>
        <dbReference type="SMART" id="SM00062"/>
    </source>
</evidence>
<organism evidence="4 5">
    <name type="scientific">Ancylobacter defluvii</name>
    <dbReference type="NCBI Taxonomy" id="1282440"/>
    <lineage>
        <taxon>Bacteria</taxon>
        <taxon>Pseudomonadati</taxon>
        <taxon>Pseudomonadota</taxon>
        <taxon>Alphaproteobacteria</taxon>
        <taxon>Hyphomicrobiales</taxon>
        <taxon>Xanthobacteraceae</taxon>
        <taxon>Ancylobacter</taxon>
    </lineage>
</organism>
<keyword evidence="5" id="KW-1185">Reference proteome</keyword>
<evidence type="ECO:0000313" key="4">
    <source>
        <dbReference type="EMBL" id="GLK86120.1"/>
    </source>
</evidence>
<name>A0A9W6K1R9_9HYPH</name>
<sequence>MKPLHPHLLRRPLRTGVLALSALVLAAGLSAASAEKLRLGNEGVYPPFSMVDSSGNLTGMEPELAREMCKRIGADCEIVVMDFKALIPSMLQGKFDGIVTQISPTPERVEKALFAMPIVYNPATFIVKKDSDYTLTKEGVTGKGLRIALQRGASMVPYIHKHFGKDTFTEVYYDNPDQMKLDLLAGRLDLVFDSKINWTLELIAKPEGKDYKLAGGDHWLGDPAIPEAERGYSWIFPKKSEELVKRVNTALAEMIKDCTYTKIRKKYVPVATLASEAACANVN</sequence>
<dbReference type="PANTHER" id="PTHR35936:SF17">
    <property type="entry name" value="ARGININE-BINDING EXTRACELLULAR PROTEIN ARTP"/>
    <property type="match status" value="1"/>
</dbReference>
<dbReference type="EMBL" id="BSFM01000017">
    <property type="protein sequence ID" value="GLK86120.1"/>
    <property type="molecule type" value="Genomic_DNA"/>
</dbReference>
<dbReference type="SMART" id="SM00062">
    <property type="entry name" value="PBPb"/>
    <property type="match status" value="1"/>
</dbReference>
<evidence type="ECO:0000256" key="2">
    <source>
        <dbReference type="SAM" id="SignalP"/>
    </source>
</evidence>
<protein>
    <submittedName>
        <fullName evidence="4">ABC transporter substrate-binding protein</fullName>
    </submittedName>
</protein>
<evidence type="ECO:0000313" key="5">
    <source>
        <dbReference type="Proteomes" id="UP001143330"/>
    </source>
</evidence>
<proteinExistence type="predicted"/>
<feature type="signal peptide" evidence="2">
    <location>
        <begin position="1"/>
        <end position="26"/>
    </location>
</feature>
<dbReference type="SUPFAM" id="SSF53850">
    <property type="entry name" value="Periplasmic binding protein-like II"/>
    <property type="match status" value="1"/>
</dbReference>
<dbReference type="Gene3D" id="3.40.190.10">
    <property type="entry name" value="Periplasmic binding protein-like II"/>
    <property type="match status" value="2"/>
</dbReference>
<evidence type="ECO:0000256" key="1">
    <source>
        <dbReference type="ARBA" id="ARBA00022729"/>
    </source>
</evidence>
<dbReference type="RefSeq" id="WP_246546166.1">
    <property type="nucleotide sequence ID" value="NZ_BSFM01000017.1"/>
</dbReference>
<dbReference type="Pfam" id="PF00497">
    <property type="entry name" value="SBP_bac_3"/>
    <property type="match status" value="1"/>
</dbReference>
<comment type="caution">
    <text evidence="4">The sequence shown here is derived from an EMBL/GenBank/DDBJ whole genome shotgun (WGS) entry which is preliminary data.</text>
</comment>
<gene>
    <name evidence="4" type="ORF">GCM10017653_41900</name>
</gene>
<reference evidence="4" key="1">
    <citation type="journal article" date="2014" name="Int. J. Syst. Evol. Microbiol.">
        <title>Complete genome sequence of Corynebacterium casei LMG S-19264T (=DSM 44701T), isolated from a smear-ripened cheese.</title>
        <authorList>
            <consortium name="US DOE Joint Genome Institute (JGI-PGF)"/>
            <person name="Walter F."/>
            <person name="Albersmeier A."/>
            <person name="Kalinowski J."/>
            <person name="Ruckert C."/>
        </authorList>
    </citation>
    <scope>NUCLEOTIDE SEQUENCE</scope>
    <source>
        <strain evidence="4">VKM B-2789</strain>
    </source>
</reference>
<dbReference type="Proteomes" id="UP001143330">
    <property type="component" value="Unassembled WGS sequence"/>
</dbReference>
<feature type="chain" id="PRO_5040809891" evidence="2">
    <location>
        <begin position="27"/>
        <end position="283"/>
    </location>
</feature>